<reference evidence="1 2" key="1">
    <citation type="submission" date="2021-06" db="EMBL/GenBank/DDBJ databases">
        <authorList>
            <person name="Palmer J.M."/>
        </authorList>
    </citation>
    <scope>NUCLEOTIDE SEQUENCE [LARGE SCALE GENOMIC DNA]</scope>
    <source>
        <strain evidence="1 2">CL_MEX2019</strain>
        <tissue evidence="1">Muscle</tissue>
    </source>
</reference>
<accession>A0ABU7E9F9</accession>
<keyword evidence="2" id="KW-1185">Reference proteome</keyword>
<gene>
    <name evidence="1" type="ORF">CHARACLAT_031917</name>
</gene>
<dbReference type="Proteomes" id="UP001352852">
    <property type="component" value="Unassembled WGS sequence"/>
</dbReference>
<dbReference type="EMBL" id="JAHUTJ010046381">
    <property type="protein sequence ID" value="MED6282414.1"/>
    <property type="molecule type" value="Genomic_DNA"/>
</dbReference>
<name>A0ABU7E9F9_9TELE</name>
<dbReference type="Gene3D" id="1.10.10.10">
    <property type="entry name" value="Winged helix-like DNA-binding domain superfamily/Winged helix DNA-binding domain"/>
    <property type="match status" value="1"/>
</dbReference>
<sequence length="112" mass="12950">MRNKVSDIYQSGKAYWSISKALGLQRTTVRTIIHTWNIEEPSQKRSVYHDFSKHVDDYGDKNGLHWRAPGPEPLLTRHQSVRQSSSIPLLQIHNSTESKTRNTNMLKGNLKH</sequence>
<organism evidence="1 2">
    <name type="scientific">Characodon lateralis</name>
    <dbReference type="NCBI Taxonomy" id="208331"/>
    <lineage>
        <taxon>Eukaryota</taxon>
        <taxon>Metazoa</taxon>
        <taxon>Chordata</taxon>
        <taxon>Craniata</taxon>
        <taxon>Vertebrata</taxon>
        <taxon>Euteleostomi</taxon>
        <taxon>Actinopterygii</taxon>
        <taxon>Neopterygii</taxon>
        <taxon>Teleostei</taxon>
        <taxon>Neoteleostei</taxon>
        <taxon>Acanthomorphata</taxon>
        <taxon>Ovalentaria</taxon>
        <taxon>Atherinomorphae</taxon>
        <taxon>Cyprinodontiformes</taxon>
        <taxon>Goodeidae</taxon>
        <taxon>Characodon</taxon>
    </lineage>
</organism>
<dbReference type="InterPro" id="IPR036388">
    <property type="entry name" value="WH-like_DNA-bd_sf"/>
</dbReference>
<protein>
    <submittedName>
        <fullName evidence="1">Uncharacterized protein</fullName>
    </submittedName>
</protein>
<evidence type="ECO:0000313" key="2">
    <source>
        <dbReference type="Proteomes" id="UP001352852"/>
    </source>
</evidence>
<proteinExistence type="predicted"/>
<evidence type="ECO:0000313" key="1">
    <source>
        <dbReference type="EMBL" id="MED6282414.1"/>
    </source>
</evidence>
<comment type="caution">
    <text evidence="1">The sequence shown here is derived from an EMBL/GenBank/DDBJ whole genome shotgun (WGS) entry which is preliminary data.</text>
</comment>